<dbReference type="Proteomes" id="UP001522868">
    <property type="component" value="Unassembled WGS sequence"/>
</dbReference>
<evidence type="ECO:0000313" key="3">
    <source>
        <dbReference type="EMBL" id="MCK8681489.1"/>
    </source>
</evidence>
<evidence type="ECO:0000313" key="4">
    <source>
        <dbReference type="Proteomes" id="UP001522868"/>
    </source>
</evidence>
<feature type="transmembrane region" description="Helical" evidence="1">
    <location>
        <begin position="67"/>
        <end position="86"/>
    </location>
</feature>
<dbReference type="SUPFAM" id="SSF48317">
    <property type="entry name" value="Acid phosphatase/Vanadium-dependent haloperoxidase"/>
    <property type="match status" value="1"/>
</dbReference>
<dbReference type="EMBL" id="JALPTH010000043">
    <property type="protein sequence ID" value="MCK8681489.1"/>
    <property type="molecule type" value="Genomic_DNA"/>
</dbReference>
<keyword evidence="1" id="KW-0812">Transmembrane</keyword>
<dbReference type="PANTHER" id="PTHR14969">
    <property type="entry name" value="SPHINGOSINE-1-PHOSPHATE PHOSPHOHYDROLASE"/>
    <property type="match status" value="1"/>
</dbReference>
<reference evidence="3 4" key="1">
    <citation type="submission" date="2022-04" db="EMBL/GenBank/DDBJ databases">
        <title>Streptomyces sp. nov. LCR6-01 isolated from Lichen of Dirinaria sp.</title>
        <authorList>
            <person name="Kanchanasin P."/>
            <person name="Tanasupawat S."/>
            <person name="Phongsopitanun W."/>
        </authorList>
    </citation>
    <scope>NUCLEOTIDE SEQUENCE [LARGE SCALE GENOMIC DNA]</scope>
    <source>
        <strain evidence="3 4">LCR6-01</strain>
    </source>
</reference>
<dbReference type="Gene3D" id="1.20.144.10">
    <property type="entry name" value="Phosphatidic acid phosphatase type 2/haloperoxidase"/>
    <property type="match status" value="1"/>
</dbReference>
<evidence type="ECO:0000259" key="2">
    <source>
        <dbReference type="SMART" id="SM00014"/>
    </source>
</evidence>
<dbReference type="Pfam" id="PF01569">
    <property type="entry name" value="PAP2"/>
    <property type="match status" value="1"/>
</dbReference>
<protein>
    <submittedName>
        <fullName evidence="3">Phosphatase PAP2 family protein</fullName>
    </submittedName>
</protein>
<dbReference type="PANTHER" id="PTHR14969:SF13">
    <property type="entry name" value="AT30094P"/>
    <property type="match status" value="1"/>
</dbReference>
<sequence length="240" mass="25418">MHAPSPTRGLPASVALWSGALSGLLLALVVVEAGPVVSFDRTVADGLHASAVRSPVLTRTARVLTDWVWDPWAMRLLVAAAVVWLWGRGERALAVWAVLVSAVGTVWQQGLKALVGRERPVWPDPVDTAHFASFPSGHAMTAAFTVAVLLWLARRFGAGGWVWRLAVAAGAVSVLGVGVTRLYLGVHWFSDVLAGWLMGACFAALAVGAYERWYAARRPEGGGAVVSGGAPDRRPGQRGQ</sequence>
<dbReference type="InterPro" id="IPR036938">
    <property type="entry name" value="PAP2/HPO_sf"/>
</dbReference>
<keyword evidence="1" id="KW-1133">Transmembrane helix</keyword>
<feature type="transmembrane region" description="Helical" evidence="1">
    <location>
        <begin position="93"/>
        <end position="111"/>
    </location>
</feature>
<proteinExistence type="predicted"/>
<dbReference type="RefSeq" id="WP_248637310.1">
    <property type="nucleotide sequence ID" value="NZ_JALPTH010000043.1"/>
</dbReference>
<accession>A0ABT0IJI4</accession>
<feature type="domain" description="Phosphatidic acid phosphatase type 2/haloperoxidase" evidence="2">
    <location>
        <begin position="91"/>
        <end position="207"/>
    </location>
</feature>
<gene>
    <name evidence="3" type="ORF">M1O15_29660</name>
</gene>
<feature type="transmembrane region" description="Helical" evidence="1">
    <location>
        <begin position="165"/>
        <end position="186"/>
    </location>
</feature>
<evidence type="ECO:0000256" key="1">
    <source>
        <dbReference type="SAM" id="Phobius"/>
    </source>
</evidence>
<dbReference type="CDD" id="cd03392">
    <property type="entry name" value="PAP2_like_2"/>
    <property type="match status" value="1"/>
</dbReference>
<keyword evidence="4" id="KW-1185">Reference proteome</keyword>
<feature type="transmembrane region" description="Helical" evidence="1">
    <location>
        <begin position="192"/>
        <end position="210"/>
    </location>
</feature>
<comment type="caution">
    <text evidence="3">The sequence shown here is derived from an EMBL/GenBank/DDBJ whole genome shotgun (WGS) entry which is preliminary data.</text>
</comment>
<feature type="transmembrane region" description="Helical" evidence="1">
    <location>
        <begin position="131"/>
        <end position="153"/>
    </location>
</feature>
<dbReference type="InterPro" id="IPR000326">
    <property type="entry name" value="PAP2/HPO"/>
</dbReference>
<name>A0ABT0IJI4_9ACTN</name>
<dbReference type="SMART" id="SM00014">
    <property type="entry name" value="acidPPc"/>
    <property type="match status" value="1"/>
</dbReference>
<keyword evidence="1" id="KW-0472">Membrane</keyword>
<organism evidence="3 4">
    <name type="scientific">Streptomyces lichenis</name>
    <dbReference type="NCBI Taxonomy" id="2306967"/>
    <lineage>
        <taxon>Bacteria</taxon>
        <taxon>Bacillati</taxon>
        <taxon>Actinomycetota</taxon>
        <taxon>Actinomycetes</taxon>
        <taxon>Kitasatosporales</taxon>
        <taxon>Streptomycetaceae</taxon>
        <taxon>Streptomyces</taxon>
    </lineage>
</organism>